<dbReference type="InterPro" id="IPR043427">
    <property type="entry name" value="YscJ/FliF"/>
</dbReference>
<keyword evidence="9 13" id="KW-0472">Membrane</keyword>
<keyword evidence="16" id="KW-0969">Cilium</keyword>
<dbReference type="OrthoDB" id="8554211at2"/>
<evidence type="ECO:0000313" key="16">
    <source>
        <dbReference type="EMBL" id="APZ43002.1"/>
    </source>
</evidence>
<evidence type="ECO:0000256" key="9">
    <source>
        <dbReference type="ARBA" id="ARBA00023136"/>
    </source>
</evidence>
<reference evidence="16 17" key="1">
    <citation type="submission" date="2017-01" db="EMBL/GenBank/DDBJ databases">
        <title>Draft sequence of Acidihalobacter ferrooxidans strain DSM 14175 (strain V8).</title>
        <authorList>
            <person name="Khaleque H.N."/>
            <person name="Ramsay J.P."/>
            <person name="Murphy R.J.T."/>
            <person name="Kaksonen A.H."/>
            <person name="Boxall N.J."/>
            <person name="Watkin E.L.J."/>
        </authorList>
    </citation>
    <scope>NUCLEOTIDE SEQUENCE [LARGE SCALE GENOMIC DNA]</scope>
    <source>
        <strain evidence="16 17">V8</strain>
    </source>
</reference>
<dbReference type="GO" id="GO:0005886">
    <property type="term" value="C:plasma membrane"/>
    <property type="evidence" value="ECO:0007669"/>
    <property type="project" value="UniProtKB-SubCell"/>
</dbReference>
<evidence type="ECO:0000256" key="2">
    <source>
        <dbReference type="ARBA" id="ARBA00004117"/>
    </source>
</evidence>
<dbReference type="InterPro" id="IPR013556">
    <property type="entry name" value="Flag_M-ring_C"/>
</dbReference>
<dbReference type="PANTHER" id="PTHR30046:SF0">
    <property type="entry name" value="FLAGELLAR M-RING PROTEIN"/>
    <property type="match status" value="1"/>
</dbReference>
<evidence type="ECO:0000256" key="12">
    <source>
        <dbReference type="PIRNR" id="PIRNR004862"/>
    </source>
</evidence>
<evidence type="ECO:0000256" key="11">
    <source>
        <dbReference type="ARBA" id="ARBA00025936"/>
    </source>
</evidence>
<dbReference type="KEGG" id="afy:BW247_07780"/>
<evidence type="ECO:0000259" key="14">
    <source>
        <dbReference type="Pfam" id="PF01514"/>
    </source>
</evidence>
<evidence type="ECO:0000256" key="6">
    <source>
        <dbReference type="ARBA" id="ARBA00022475"/>
    </source>
</evidence>
<name>A0A1P8UGP4_9GAMM</name>
<dbReference type="Pfam" id="PF01514">
    <property type="entry name" value="YscJ_FliF"/>
    <property type="match status" value="1"/>
</dbReference>
<protein>
    <recommendedName>
        <fullName evidence="5 12">Flagellar M-ring protein</fullName>
    </recommendedName>
</protein>
<organism evidence="16 17">
    <name type="scientific">Acidihalobacter ferrooxydans</name>
    <dbReference type="NCBI Taxonomy" id="1765967"/>
    <lineage>
        <taxon>Bacteria</taxon>
        <taxon>Pseudomonadati</taxon>
        <taxon>Pseudomonadota</taxon>
        <taxon>Gammaproteobacteria</taxon>
        <taxon>Chromatiales</taxon>
        <taxon>Ectothiorhodospiraceae</taxon>
        <taxon>Acidihalobacter</taxon>
    </lineage>
</organism>
<dbReference type="EMBL" id="CP019434">
    <property type="protein sequence ID" value="APZ43002.1"/>
    <property type="molecule type" value="Genomic_DNA"/>
</dbReference>
<dbReference type="InterPro" id="IPR000067">
    <property type="entry name" value="FlgMring_FliF"/>
</dbReference>
<dbReference type="Proteomes" id="UP000243807">
    <property type="component" value="Chromosome"/>
</dbReference>
<evidence type="ECO:0000256" key="8">
    <source>
        <dbReference type="ARBA" id="ARBA00022989"/>
    </source>
</evidence>
<dbReference type="InterPro" id="IPR006182">
    <property type="entry name" value="FliF_N_dom"/>
</dbReference>
<dbReference type="RefSeq" id="WP_076836650.1">
    <property type="nucleotide sequence ID" value="NZ_CP019434.1"/>
</dbReference>
<feature type="domain" description="Flagellar M-ring N-terminal" evidence="14">
    <location>
        <begin position="46"/>
        <end position="222"/>
    </location>
</feature>
<dbReference type="InterPro" id="IPR045851">
    <property type="entry name" value="AMP-bd_C_sf"/>
</dbReference>
<sequence>MALIDPQRLKAQFEAFSKLPMLRQFGLLAGLAASVALGTAIVLWSQQPNYDLLFGGLSSKDAEQVTSALRRASIPYRVDPGTGAILVPAGDVYRARLKLAGDGLPKGTANPMSLLTKNQGAFGFSEFMQKVQYQQALQLELERTIASLDSVQSDRIHLAIPKQSVFIENSPRPTASVLVNLYQGRTLSSEQVQGIVHLVASSVPGLSAKNVTVVDQNGNLLTGNQSPTSPNGAALSTAQYDMARRLDRLYERRIKNILVPIVGSGGVRAQVDTSLDYSLIDTTSQTYNPKDQVVRSQQLTDNRRWGQIKQGAVPGALTNQPPPAGVPANQSVNQPGVTAVKPGTQPPLLQENKSSTQNYEIGQTIQHIQPAPGVVKRLSVAVVVDYQTAKGPKGTVISKPLSKQELTNITSLVKEAVGFNAARGDTVNVVNAPFKQAAALPAVGAPPIWQQAWVQQLAKEILGALGIALLVFGVLRPVMRSLAGTAAKGDGQTDEAEVDMAAREEAGELGEDRVSLSPRATAADAYETNLTAARQLTQADPKRVAQVVKAWMQEE</sequence>
<keyword evidence="17" id="KW-1185">Reference proteome</keyword>
<evidence type="ECO:0000256" key="10">
    <source>
        <dbReference type="ARBA" id="ARBA00023143"/>
    </source>
</evidence>
<gene>
    <name evidence="16" type="ORF">BW247_07780</name>
</gene>
<dbReference type="AlphaFoldDB" id="A0A1P8UGP4"/>
<evidence type="ECO:0000256" key="7">
    <source>
        <dbReference type="ARBA" id="ARBA00022692"/>
    </source>
</evidence>
<keyword evidence="6" id="KW-1003">Cell membrane</keyword>
<dbReference type="Pfam" id="PF08345">
    <property type="entry name" value="YscJ_FliF_C"/>
    <property type="match status" value="1"/>
</dbReference>
<accession>A0A1P8UGP4</accession>
<keyword evidence="8 13" id="KW-1133">Transmembrane helix</keyword>
<keyword evidence="7 13" id="KW-0812">Transmembrane</keyword>
<dbReference type="PRINTS" id="PR01009">
    <property type="entry name" value="FLGMRINGFLIF"/>
</dbReference>
<proteinExistence type="inferred from homology"/>
<evidence type="ECO:0000256" key="3">
    <source>
        <dbReference type="ARBA" id="ARBA00004651"/>
    </source>
</evidence>
<evidence type="ECO:0000256" key="5">
    <source>
        <dbReference type="ARBA" id="ARBA00017949"/>
    </source>
</evidence>
<dbReference type="NCBIfam" id="TIGR00206">
    <property type="entry name" value="fliF"/>
    <property type="match status" value="1"/>
</dbReference>
<evidence type="ECO:0000313" key="17">
    <source>
        <dbReference type="Proteomes" id="UP000243807"/>
    </source>
</evidence>
<comment type="similarity">
    <text evidence="4 12">Belongs to the FliF family.</text>
</comment>
<evidence type="ECO:0000259" key="15">
    <source>
        <dbReference type="Pfam" id="PF08345"/>
    </source>
</evidence>
<keyword evidence="10 12" id="KW-0975">Bacterial flagellum</keyword>
<evidence type="ECO:0000256" key="1">
    <source>
        <dbReference type="ARBA" id="ARBA00003820"/>
    </source>
</evidence>
<dbReference type="GO" id="GO:0071973">
    <property type="term" value="P:bacterial-type flagellum-dependent cell motility"/>
    <property type="evidence" value="ECO:0007669"/>
    <property type="project" value="InterPro"/>
</dbReference>
<evidence type="ECO:0000256" key="13">
    <source>
        <dbReference type="SAM" id="Phobius"/>
    </source>
</evidence>
<dbReference type="PANTHER" id="PTHR30046">
    <property type="entry name" value="FLAGELLAR M-RING PROTEIN"/>
    <property type="match status" value="1"/>
</dbReference>
<feature type="transmembrane region" description="Helical" evidence="13">
    <location>
        <begin position="25"/>
        <end position="44"/>
    </location>
</feature>
<keyword evidence="16" id="KW-0966">Cell projection</keyword>
<comment type="subunit">
    <text evidence="11">The basal body constitutes a major portion of the flagellar organelle and consists of four rings (L,P,S, and M) mounted on a central rod. The M ring is integral to the inner membrane of the cell and may be connected to the flagellar rod via the S ring. The S (supramembrane ring) lies just distal to the M ring. The L and P rings lie in the outer membrane and the periplasmic space, respectively.</text>
</comment>
<comment type="function">
    <text evidence="1 12">The M ring may be actively involved in energy transduction.</text>
</comment>
<dbReference type="GO" id="GO:0009431">
    <property type="term" value="C:bacterial-type flagellum basal body, MS ring"/>
    <property type="evidence" value="ECO:0007669"/>
    <property type="project" value="InterPro"/>
</dbReference>
<comment type="subcellular location">
    <subcellularLocation>
        <location evidence="2 12">Bacterial flagellum basal body</location>
    </subcellularLocation>
    <subcellularLocation>
        <location evidence="3">Cell membrane</location>
        <topology evidence="3">Multi-pass membrane protein</topology>
    </subcellularLocation>
</comment>
<dbReference type="GO" id="GO:0003774">
    <property type="term" value="F:cytoskeletal motor activity"/>
    <property type="evidence" value="ECO:0007669"/>
    <property type="project" value="InterPro"/>
</dbReference>
<keyword evidence="16" id="KW-0282">Flagellum</keyword>
<dbReference type="Gene3D" id="3.30.300.30">
    <property type="match status" value="1"/>
</dbReference>
<feature type="domain" description="Flagellar M-ring C-terminal" evidence="15">
    <location>
        <begin position="258"/>
        <end position="434"/>
    </location>
</feature>
<dbReference type="STRING" id="1765967.BW247_07780"/>
<dbReference type="PIRSF" id="PIRSF004862">
    <property type="entry name" value="FliF"/>
    <property type="match status" value="1"/>
</dbReference>
<evidence type="ECO:0000256" key="4">
    <source>
        <dbReference type="ARBA" id="ARBA00007971"/>
    </source>
</evidence>